<comment type="caution">
    <text evidence="2">The sequence shown here is derived from an EMBL/GenBank/DDBJ whole genome shotgun (WGS) entry which is preliminary data.</text>
</comment>
<gene>
    <name evidence="2" type="ORF">LEP1GSC188_3947</name>
</gene>
<reference evidence="2 3" key="1">
    <citation type="submission" date="2013-01" db="EMBL/GenBank/DDBJ databases">
        <authorList>
            <person name="Harkins D.M."/>
            <person name="Durkin A.S."/>
            <person name="Brinkac L.M."/>
            <person name="Haft D.H."/>
            <person name="Selengut J.D."/>
            <person name="Sanka R."/>
            <person name="DePew J."/>
            <person name="Purushe J."/>
            <person name="Tulsiani S.M."/>
            <person name="Graham G.C."/>
            <person name="Burns M.-A."/>
            <person name="Dohnt M.F."/>
            <person name="Smythe L.D."/>
            <person name="McKay D.B."/>
            <person name="Craig S.B."/>
            <person name="Vinetz J.M."/>
            <person name="Sutton G.G."/>
            <person name="Nierman W.C."/>
            <person name="Fouts D.E."/>
        </authorList>
    </citation>
    <scope>NUCLEOTIDE SEQUENCE [LARGE SCALE GENOMIC DNA]</scope>
    <source>
        <strain evidence="2 3">LT2116</strain>
    </source>
</reference>
<feature type="region of interest" description="Disordered" evidence="1">
    <location>
        <begin position="55"/>
        <end position="76"/>
    </location>
</feature>
<dbReference type="EMBL" id="AHOR02000047">
    <property type="protein sequence ID" value="EMF80688.1"/>
    <property type="molecule type" value="Genomic_DNA"/>
</dbReference>
<dbReference type="Proteomes" id="UP000011770">
    <property type="component" value="Unassembled WGS sequence"/>
</dbReference>
<sequence>MLKLAVLYFIGISKNFFPTKKRQTSHRNFFVFTITEFRLTKLSEQSEFFRGYPLKFSESTDPSRTFSPDSNERKRL</sequence>
<evidence type="ECO:0000256" key="1">
    <source>
        <dbReference type="SAM" id="MobiDB-lite"/>
    </source>
</evidence>
<organism evidence="2 3">
    <name type="scientific">Leptospira weilii serovar Topaz str. LT2116</name>
    <dbReference type="NCBI Taxonomy" id="1088540"/>
    <lineage>
        <taxon>Bacteria</taxon>
        <taxon>Pseudomonadati</taxon>
        <taxon>Spirochaetota</taxon>
        <taxon>Spirochaetia</taxon>
        <taxon>Leptospirales</taxon>
        <taxon>Leptospiraceae</taxon>
        <taxon>Leptospira</taxon>
    </lineage>
</organism>
<evidence type="ECO:0000313" key="2">
    <source>
        <dbReference type="EMBL" id="EMF80688.1"/>
    </source>
</evidence>
<protein>
    <submittedName>
        <fullName evidence="2">Uncharacterized protein</fullName>
    </submittedName>
</protein>
<feature type="compositionally biased region" description="Polar residues" evidence="1">
    <location>
        <begin position="57"/>
        <end position="69"/>
    </location>
</feature>
<dbReference type="AlphaFoldDB" id="M3EI15"/>
<proteinExistence type="predicted"/>
<accession>M3EI15</accession>
<name>M3EI15_9LEPT</name>
<evidence type="ECO:0000313" key="3">
    <source>
        <dbReference type="Proteomes" id="UP000011770"/>
    </source>
</evidence>